<feature type="domain" description="Histidine kinase" evidence="9">
    <location>
        <begin position="153"/>
        <end position="377"/>
    </location>
</feature>
<keyword evidence="5" id="KW-0547">Nucleotide-binding</keyword>
<dbReference type="Pfam" id="PF14214">
    <property type="entry name" value="Helitron_like_N"/>
    <property type="match status" value="1"/>
</dbReference>
<evidence type="ECO:0000256" key="4">
    <source>
        <dbReference type="ARBA" id="ARBA00022679"/>
    </source>
</evidence>
<dbReference type="FunFam" id="3.30.565.10:FF:000015">
    <property type="entry name" value="Two-component osmosensing histidine kinase"/>
    <property type="match status" value="1"/>
</dbReference>
<dbReference type="InterPro" id="IPR004358">
    <property type="entry name" value="Sig_transdc_His_kin-like_C"/>
</dbReference>
<evidence type="ECO:0000256" key="8">
    <source>
        <dbReference type="ARBA" id="ARBA00023012"/>
    </source>
</evidence>
<dbReference type="STRING" id="576137.A0A1L7WJK2"/>
<reference evidence="10 11" key="1">
    <citation type="submission" date="2016-03" db="EMBL/GenBank/DDBJ databases">
        <authorList>
            <person name="Ploux O."/>
        </authorList>
    </citation>
    <scope>NUCLEOTIDE SEQUENCE [LARGE SCALE GENOMIC DNA]</scope>
    <source>
        <strain evidence="10 11">UAMH 11012</strain>
    </source>
</reference>
<keyword evidence="7" id="KW-0067">ATP-binding</keyword>
<dbReference type="Gene3D" id="1.10.287.130">
    <property type="match status" value="1"/>
</dbReference>
<keyword evidence="8" id="KW-0902">Two-component regulatory system</keyword>
<dbReference type="InterPro" id="IPR025476">
    <property type="entry name" value="Helitron_helicase-like"/>
</dbReference>
<organism evidence="10 11">
    <name type="scientific">Phialocephala subalpina</name>
    <dbReference type="NCBI Taxonomy" id="576137"/>
    <lineage>
        <taxon>Eukaryota</taxon>
        <taxon>Fungi</taxon>
        <taxon>Dikarya</taxon>
        <taxon>Ascomycota</taxon>
        <taxon>Pezizomycotina</taxon>
        <taxon>Leotiomycetes</taxon>
        <taxon>Helotiales</taxon>
        <taxon>Mollisiaceae</taxon>
        <taxon>Phialocephala</taxon>
        <taxon>Phialocephala fortinii species complex</taxon>
    </lineage>
</organism>
<dbReference type="Pfam" id="PF00512">
    <property type="entry name" value="HisKA"/>
    <property type="match status" value="1"/>
</dbReference>
<comment type="catalytic activity">
    <reaction evidence="1">
        <text>ATP + protein L-histidine = ADP + protein N-phospho-L-histidine.</text>
        <dbReference type="EC" id="2.7.13.3"/>
    </reaction>
</comment>
<keyword evidence="4" id="KW-0808">Transferase</keyword>
<dbReference type="GO" id="GO:0071474">
    <property type="term" value="P:cellular hyperosmotic response"/>
    <property type="evidence" value="ECO:0007669"/>
    <property type="project" value="TreeGrafter"/>
</dbReference>
<evidence type="ECO:0000259" key="9">
    <source>
        <dbReference type="PROSITE" id="PS50109"/>
    </source>
</evidence>
<dbReference type="PRINTS" id="PR00344">
    <property type="entry name" value="BCTRLSENSOR"/>
</dbReference>
<evidence type="ECO:0000313" key="11">
    <source>
        <dbReference type="Proteomes" id="UP000184330"/>
    </source>
</evidence>
<dbReference type="InterPro" id="IPR003594">
    <property type="entry name" value="HATPase_dom"/>
</dbReference>
<dbReference type="GO" id="GO:0005524">
    <property type="term" value="F:ATP binding"/>
    <property type="evidence" value="ECO:0007669"/>
    <property type="project" value="UniProtKB-KW"/>
</dbReference>
<dbReference type="Proteomes" id="UP000184330">
    <property type="component" value="Unassembled WGS sequence"/>
</dbReference>
<gene>
    <name evidence="10" type="ORF">PAC_02795</name>
</gene>
<sequence>MGDDSTLAAATAILQCLATTINIPQPHIQSNQGVKLPGAGTQAKLALEREITALVARVQRLEAKITANNQTATEIGAPSAVADVLSDTSTSSNKNPALRQKLVITVKASGEMDELKRKINQMVFNLRDSIQRNTAAKEAAELANRTKSEFLANMSHEIRTPMNGIIGMTQLILDTDLTQDQRDMMNIVRKLANSLLTIIDDILDLSKIEANRMIMEEIPYTLGGTVFNALKTLAVKANEKLLDLIYWVDSSVPDHVVGDSFRLSQVILNLVGNGIKFTEQGEVSLTIRKAEQVHCAPDEYAIEFSVADTGIGIQADKLNLIFDTFQQADGSMTRRFGGTGLGLSISKRLVNLMRGDVWVKSQYGKGSSFYFTCIVRLATSDISFIAKQLKPYQGHHILFIDEGQTGRRKEIIMMLTQIGLVPVLVDSEHHVNLVGMQVPESFSQKLKMRSEIRGLIVRHGMPAFWMTINPSDLRNPLVLYLAGVEYSEDALPAATAALRRATATSNPVAVAQFFHHTCKGVFDGLLGSGGSRMGILGQVANHFGVVETNGRGMLHLHALVWLAGNLAFTTLRNRLLQDSCFAARMIHYLEAVIMQSIDLDITDHSGPSATDVPPSTKSSETDHEFHVSTDSNAVACKKQIHSRNHNATCFKYRQKGLDKDACRFGMPRSLASASTIDELESEGYPNARRYRPPDSAERHGPVRASMLQLLVPPAPVSAVPTSLGLAALVPAVHAPRALAALAQSLSCSR</sequence>
<dbReference type="PANTHER" id="PTHR45339">
    <property type="entry name" value="HYBRID SIGNAL TRANSDUCTION HISTIDINE KINASE J"/>
    <property type="match status" value="1"/>
</dbReference>
<evidence type="ECO:0000256" key="3">
    <source>
        <dbReference type="ARBA" id="ARBA00022553"/>
    </source>
</evidence>
<name>A0A1L7WJK2_9HELO</name>
<dbReference type="EC" id="2.7.13.3" evidence="2"/>
<dbReference type="SMART" id="SM00388">
    <property type="entry name" value="HisKA"/>
    <property type="match status" value="1"/>
</dbReference>
<evidence type="ECO:0000256" key="6">
    <source>
        <dbReference type="ARBA" id="ARBA00022777"/>
    </source>
</evidence>
<dbReference type="GO" id="GO:0000155">
    <property type="term" value="F:phosphorelay sensor kinase activity"/>
    <property type="evidence" value="ECO:0007669"/>
    <property type="project" value="InterPro"/>
</dbReference>
<dbReference type="InterPro" id="IPR036097">
    <property type="entry name" value="HisK_dim/P_sf"/>
</dbReference>
<dbReference type="PROSITE" id="PS50109">
    <property type="entry name" value="HIS_KIN"/>
    <property type="match status" value="1"/>
</dbReference>
<evidence type="ECO:0000256" key="5">
    <source>
        <dbReference type="ARBA" id="ARBA00022741"/>
    </source>
</evidence>
<dbReference type="CDD" id="cd00082">
    <property type="entry name" value="HisKA"/>
    <property type="match status" value="1"/>
</dbReference>
<dbReference type="InterPro" id="IPR005467">
    <property type="entry name" value="His_kinase_dom"/>
</dbReference>
<evidence type="ECO:0000256" key="7">
    <source>
        <dbReference type="ARBA" id="ARBA00022840"/>
    </source>
</evidence>
<dbReference type="InterPro" id="IPR036890">
    <property type="entry name" value="HATPase_C_sf"/>
</dbReference>
<dbReference type="OrthoDB" id="5421769at2759"/>
<dbReference type="Pfam" id="PF02518">
    <property type="entry name" value="HATPase_c"/>
    <property type="match status" value="1"/>
</dbReference>
<evidence type="ECO:0000256" key="2">
    <source>
        <dbReference type="ARBA" id="ARBA00012438"/>
    </source>
</evidence>
<dbReference type="SUPFAM" id="SSF47384">
    <property type="entry name" value="Homodimeric domain of signal transducing histidine kinase"/>
    <property type="match status" value="1"/>
</dbReference>
<keyword evidence="6" id="KW-0418">Kinase</keyword>
<keyword evidence="11" id="KW-1185">Reference proteome</keyword>
<dbReference type="AlphaFoldDB" id="A0A1L7WJK2"/>
<dbReference type="FunFam" id="1.10.287.130:FF:000002">
    <property type="entry name" value="Two-component osmosensing histidine kinase"/>
    <property type="match status" value="1"/>
</dbReference>
<dbReference type="EMBL" id="FJOG01000003">
    <property type="protein sequence ID" value="CZR52918.1"/>
    <property type="molecule type" value="Genomic_DNA"/>
</dbReference>
<dbReference type="InterPro" id="IPR003661">
    <property type="entry name" value="HisK_dim/P_dom"/>
</dbReference>
<dbReference type="SMART" id="SM00387">
    <property type="entry name" value="HATPase_c"/>
    <property type="match status" value="1"/>
</dbReference>
<dbReference type="SUPFAM" id="SSF55874">
    <property type="entry name" value="ATPase domain of HSP90 chaperone/DNA topoisomerase II/histidine kinase"/>
    <property type="match status" value="1"/>
</dbReference>
<evidence type="ECO:0000313" key="10">
    <source>
        <dbReference type="EMBL" id="CZR52918.1"/>
    </source>
</evidence>
<dbReference type="PANTHER" id="PTHR45339:SF1">
    <property type="entry name" value="HYBRID SIGNAL TRANSDUCTION HISTIDINE KINASE J"/>
    <property type="match status" value="1"/>
</dbReference>
<accession>A0A1L7WJK2</accession>
<dbReference type="CDD" id="cd16922">
    <property type="entry name" value="HATPase_EvgS-ArcB-TorS-like"/>
    <property type="match status" value="1"/>
</dbReference>
<evidence type="ECO:0000256" key="1">
    <source>
        <dbReference type="ARBA" id="ARBA00000085"/>
    </source>
</evidence>
<proteinExistence type="predicted"/>
<protein>
    <recommendedName>
        <fullName evidence="2">histidine kinase</fullName>
        <ecNumber evidence="2">2.7.13.3</ecNumber>
    </recommendedName>
</protein>
<keyword evidence="3" id="KW-0597">Phosphoprotein</keyword>
<dbReference type="Gene3D" id="3.30.565.10">
    <property type="entry name" value="Histidine kinase-like ATPase, C-terminal domain"/>
    <property type="match status" value="1"/>
</dbReference>